<comment type="caution">
    <text evidence="2">The sequence shown here is derived from an EMBL/GenBank/DDBJ whole genome shotgun (WGS) entry which is preliminary data.</text>
</comment>
<evidence type="ECO:0000313" key="2">
    <source>
        <dbReference type="EMBL" id="KAJ8386020.1"/>
    </source>
</evidence>
<sequence>MEEQLRGEGACRFCELPEMAVLQLMERLALHENRMGLALVPGLRGHAGRWDGRVDSVIVRWTHRGPVKPPDRRGASVRSRPKLLSAA</sequence>
<proteinExistence type="predicted"/>
<dbReference type="AlphaFoldDB" id="A0AAD7RL13"/>
<evidence type="ECO:0000256" key="1">
    <source>
        <dbReference type="SAM" id="MobiDB-lite"/>
    </source>
</evidence>
<dbReference type="EMBL" id="JAINUG010000237">
    <property type="protein sequence ID" value="KAJ8386020.1"/>
    <property type="molecule type" value="Genomic_DNA"/>
</dbReference>
<dbReference type="Proteomes" id="UP001221898">
    <property type="component" value="Unassembled WGS sequence"/>
</dbReference>
<name>A0AAD7RL13_9TELE</name>
<feature type="region of interest" description="Disordered" evidence="1">
    <location>
        <begin position="65"/>
        <end position="87"/>
    </location>
</feature>
<gene>
    <name evidence="2" type="ORF">AAFF_G00178410</name>
</gene>
<protein>
    <submittedName>
        <fullName evidence="2">Uncharacterized protein</fullName>
    </submittedName>
</protein>
<keyword evidence="3" id="KW-1185">Reference proteome</keyword>
<reference evidence="2" key="1">
    <citation type="journal article" date="2023" name="Science">
        <title>Genome structures resolve the early diversification of teleost fishes.</title>
        <authorList>
            <person name="Parey E."/>
            <person name="Louis A."/>
            <person name="Montfort J."/>
            <person name="Bouchez O."/>
            <person name="Roques C."/>
            <person name="Iampietro C."/>
            <person name="Lluch J."/>
            <person name="Castinel A."/>
            <person name="Donnadieu C."/>
            <person name="Desvignes T."/>
            <person name="Floi Bucao C."/>
            <person name="Jouanno E."/>
            <person name="Wen M."/>
            <person name="Mejri S."/>
            <person name="Dirks R."/>
            <person name="Jansen H."/>
            <person name="Henkel C."/>
            <person name="Chen W.J."/>
            <person name="Zahm M."/>
            <person name="Cabau C."/>
            <person name="Klopp C."/>
            <person name="Thompson A.W."/>
            <person name="Robinson-Rechavi M."/>
            <person name="Braasch I."/>
            <person name="Lecointre G."/>
            <person name="Bobe J."/>
            <person name="Postlethwait J.H."/>
            <person name="Berthelot C."/>
            <person name="Roest Crollius H."/>
            <person name="Guiguen Y."/>
        </authorList>
    </citation>
    <scope>NUCLEOTIDE SEQUENCE</scope>
    <source>
        <strain evidence="2">NC1722</strain>
    </source>
</reference>
<accession>A0AAD7RL13</accession>
<evidence type="ECO:0000313" key="3">
    <source>
        <dbReference type="Proteomes" id="UP001221898"/>
    </source>
</evidence>
<organism evidence="2 3">
    <name type="scientific">Aldrovandia affinis</name>
    <dbReference type="NCBI Taxonomy" id="143900"/>
    <lineage>
        <taxon>Eukaryota</taxon>
        <taxon>Metazoa</taxon>
        <taxon>Chordata</taxon>
        <taxon>Craniata</taxon>
        <taxon>Vertebrata</taxon>
        <taxon>Euteleostomi</taxon>
        <taxon>Actinopterygii</taxon>
        <taxon>Neopterygii</taxon>
        <taxon>Teleostei</taxon>
        <taxon>Notacanthiformes</taxon>
        <taxon>Halosauridae</taxon>
        <taxon>Aldrovandia</taxon>
    </lineage>
</organism>